<dbReference type="OrthoDB" id="871140at2"/>
<keyword evidence="5 7" id="KW-1133">Transmembrane helix</keyword>
<keyword evidence="6 7" id="KW-0472">Membrane</keyword>
<keyword evidence="2" id="KW-1003">Cell membrane</keyword>
<dbReference type="GO" id="GO:0005886">
    <property type="term" value="C:plasma membrane"/>
    <property type="evidence" value="ECO:0007669"/>
    <property type="project" value="InterPro"/>
</dbReference>
<dbReference type="AlphaFoldDB" id="A0A5C5XE21"/>
<accession>A0A5C5XE21</accession>
<dbReference type="EC" id="2.4.99.-" evidence="8"/>
<dbReference type="GO" id="GO:0042158">
    <property type="term" value="P:lipoprotein biosynthetic process"/>
    <property type="evidence" value="ECO:0007669"/>
    <property type="project" value="InterPro"/>
</dbReference>
<organism evidence="8 9">
    <name type="scientific">Rubinisphaera italica</name>
    <dbReference type="NCBI Taxonomy" id="2527969"/>
    <lineage>
        <taxon>Bacteria</taxon>
        <taxon>Pseudomonadati</taxon>
        <taxon>Planctomycetota</taxon>
        <taxon>Planctomycetia</taxon>
        <taxon>Planctomycetales</taxon>
        <taxon>Planctomycetaceae</taxon>
        <taxon>Rubinisphaera</taxon>
    </lineage>
</organism>
<evidence type="ECO:0000256" key="6">
    <source>
        <dbReference type="ARBA" id="ARBA00023136"/>
    </source>
</evidence>
<keyword evidence="8" id="KW-0328">Glycosyltransferase</keyword>
<evidence type="ECO:0000313" key="8">
    <source>
        <dbReference type="EMBL" id="TWT60899.1"/>
    </source>
</evidence>
<feature type="transmembrane region" description="Helical" evidence="7">
    <location>
        <begin position="207"/>
        <end position="224"/>
    </location>
</feature>
<protein>
    <submittedName>
        <fullName evidence="8">Prolipoprotein diacylglyceryl transferase</fullName>
        <ecNumber evidence="8">2.4.99.-</ecNumber>
    </submittedName>
</protein>
<evidence type="ECO:0000256" key="3">
    <source>
        <dbReference type="ARBA" id="ARBA00022679"/>
    </source>
</evidence>
<keyword evidence="3 8" id="KW-0808">Transferase</keyword>
<dbReference type="InterPro" id="IPR001640">
    <property type="entry name" value="Lgt"/>
</dbReference>
<dbReference type="GO" id="GO:0008961">
    <property type="term" value="F:phosphatidylglycerol-prolipoprotein diacylglyceryl transferase activity"/>
    <property type="evidence" value="ECO:0007669"/>
    <property type="project" value="InterPro"/>
</dbReference>
<dbReference type="PANTHER" id="PTHR30589">
    <property type="entry name" value="PROLIPOPROTEIN DIACYLGLYCERYL TRANSFERASE"/>
    <property type="match status" value="1"/>
</dbReference>
<dbReference type="EMBL" id="SJPG01000001">
    <property type="protein sequence ID" value="TWT60899.1"/>
    <property type="molecule type" value="Genomic_DNA"/>
</dbReference>
<keyword evidence="9" id="KW-1185">Reference proteome</keyword>
<name>A0A5C5XE21_9PLAN</name>
<comment type="caution">
    <text evidence="8">The sequence shown here is derived from an EMBL/GenBank/DDBJ whole genome shotgun (WGS) entry which is preliminary data.</text>
</comment>
<dbReference type="RefSeq" id="WP_146502953.1">
    <property type="nucleotide sequence ID" value="NZ_SJPG01000001.1"/>
</dbReference>
<proteinExistence type="inferred from homology"/>
<evidence type="ECO:0000256" key="1">
    <source>
        <dbReference type="ARBA" id="ARBA00007150"/>
    </source>
</evidence>
<evidence type="ECO:0000256" key="4">
    <source>
        <dbReference type="ARBA" id="ARBA00022692"/>
    </source>
</evidence>
<evidence type="ECO:0000313" key="9">
    <source>
        <dbReference type="Proteomes" id="UP000316095"/>
    </source>
</evidence>
<feature type="transmembrane region" description="Helical" evidence="7">
    <location>
        <begin position="67"/>
        <end position="85"/>
    </location>
</feature>
<evidence type="ECO:0000256" key="7">
    <source>
        <dbReference type="SAM" id="Phobius"/>
    </source>
</evidence>
<dbReference type="PANTHER" id="PTHR30589:SF0">
    <property type="entry name" value="PHOSPHATIDYLGLYCEROL--PROLIPOPROTEIN DIACYLGLYCERYL TRANSFERASE"/>
    <property type="match status" value="1"/>
</dbReference>
<dbReference type="Pfam" id="PF01790">
    <property type="entry name" value="LGT"/>
    <property type="match status" value="1"/>
</dbReference>
<dbReference type="Proteomes" id="UP000316095">
    <property type="component" value="Unassembled WGS sequence"/>
</dbReference>
<evidence type="ECO:0000256" key="5">
    <source>
        <dbReference type="ARBA" id="ARBA00022989"/>
    </source>
</evidence>
<keyword evidence="4 7" id="KW-0812">Transmembrane</keyword>
<feature type="transmembrane region" description="Helical" evidence="7">
    <location>
        <begin position="151"/>
        <end position="170"/>
    </location>
</feature>
<comment type="similarity">
    <text evidence="1">Belongs to the Lgt family.</text>
</comment>
<sequence>MTWLYPVIMLAAIVCTSLLLRRSQSQLPLTRQQKFAVGLGAFCGAMIGAKLPFAIAHAEGVWALTSWISHGKTIICGLVGGYFGVELAKWMTDVKVKTGDSFAVPVAVGIAIGRLACFQAGCCYGTPTDLPWGIQFPTAPVPILPRHPTQIYEFSFHLIAAIVLYVLHSYRLFRGQLMKLYIISYLGYRFLTEWIRPEPIWYGSLTAYQWACLVLIPLFMLLWMHDAQQQRSVSEI</sequence>
<gene>
    <name evidence="8" type="primary">lgt_1</name>
    <name evidence="8" type="ORF">Pan54_16310</name>
</gene>
<reference evidence="8 9" key="1">
    <citation type="submission" date="2019-02" db="EMBL/GenBank/DDBJ databases">
        <title>Deep-cultivation of Planctomycetes and their phenomic and genomic characterization uncovers novel biology.</title>
        <authorList>
            <person name="Wiegand S."/>
            <person name="Jogler M."/>
            <person name="Boedeker C."/>
            <person name="Pinto D."/>
            <person name="Vollmers J."/>
            <person name="Rivas-Marin E."/>
            <person name="Kohn T."/>
            <person name="Peeters S.H."/>
            <person name="Heuer A."/>
            <person name="Rast P."/>
            <person name="Oberbeckmann S."/>
            <person name="Bunk B."/>
            <person name="Jeske O."/>
            <person name="Meyerdierks A."/>
            <person name="Storesund J.E."/>
            <person name="Kallscheuer N."/>
            <person name="Luecker S."/>
            <person name="Lage O.M."/>
            <person name="Pohl T."/>
            <person name="Merkel B.J."/>
            <person name="Hornburger P."/>
            <person name="Mueller R.-W."/>
            <person name="Bruemmer F."/>
            <person name="Labrenz M."/>
            <person name="Spormann A.M."/>
            <person name="Op Den Camp H."/>
            <person name="Overmann J."/>
            <person name="Amann R."/>
            <person name="Jetten M.S.M."/>
            <person name="Mascher T."/>
            <person name="Medema M.H."/>
            <person name="Devos D.P."/>
            <person name="Kaster A.-K."/>
            <person name="Ovreas L."/>
            <person name="Rohde M."/>
            <person name="Galperin M.Y."/>
            <person name="Jogler C."/>
        </authorList>
    </citation>
    <scope>NUCLEOTIDE SEQUENCE [LARGE SCALE GENOMIC DNA]</scope>
    <source>
        <strain evidence="8 9">Pan54</strain>
    </source>
</reference>
<keyword evidence="8" id="KW-0449">Lipoprotein</keyword>
<evidence type="ECO:0000256" key="2">
    <source>
        <dbReference type="ARBA" id="ARBA00022475"/>
    </source>
</evidence>
<feature type="transmembrane region" description="Helical" evidence="7">
    <location>
        <begin position="35"/>
        <end position="55"/>
    </location>
</feature>